<protein>
    <submittedName>
        <fullName evidence="2">Uncharacterized protein</fullName>
    </submittedName>
</protein>
<evidence type="ECO:0000313" key="3">
    <source>
        <dbReference type="Proteomes" id="UP000050535"/>
    </source>
</evidence>
<dbReference type="OrthoDB" id="313095at2157"/>
<keyword evidence="1" id="KW-1133">Transmembrane helix</keyword>
<proteinExistence type="predicted"/>
<sequence>MEIAGKSLRRRVLTALAVFVVLVVWDYATGSSVEWTVNLLVPPLFFAFSVLVDLGVQRWLRE</sequence>
<keyword evidence="1" id="KW-0472">Membrane</keyword>
<reference evidence="3" key="1">
    <citation type="submission" date="2013-11" db="EMBL/GenBank/DDBJ databases">
        <authorList>
            <person name="Hoang H.T."/>
            <person name="Killian M.L."/>
            <person name="Madson D.M."/>
            <person name="Arruda P.H.E."/>
            <person name="Sun D."/>
            <person name="Schwartz K.J."/>
            <person name="Yoon K."/>
        </authorList>
    </citation>
    <scope>NUCLEOTIDE SEQUENCE [LARGE SCALE GENOMIC DNA]</scope>
    <source>
        <strain evidence="3">CDK2</strain>
    </source>
</reference>
<feature type="transmembrane region" description="Helical" evidence="1">
    <location>
        <begin position="35"/>
        <end position="56"/>
    </location>
</feature>
<organism evidence="2 3">
    <name type="scientific">Halolamina pelagica</name>
    <dbReference type="NCBI Taxonomy" id="699431"/>
    <lineage>
        <taxon>Archaea</taxon>
        <taxon>Methanobacteriati</taxon>
        <taxon>Methanobacteriota</taxon>
        <taxon>Stenosarchaea group</taxon>
        <taxon>Halobacteria</taxon>
        <taxon>Halobacteriales</taxon>
        <taxon>Haloferacaceae</taxon>
    </lineage>
</organism>
<evidence type="ECO:0000313" key="2">
    <source>
        <dbReference type="EMBL" id="KPN29690.1"/>
    </source>
</evidence>
<dbReference type="RefSeq" id="WP_054582925.1">
    <property type="nucleotide sequence ID" value="NZ_LGUC01000001.1"/>
</dbReference>
<feature type="transmembrane region" description="Helical" evidence="1">
    <location>
        <begin position="12"/>
        <end position="29"/>
    </location>
</feature>
<evidence type="ECO:0000256" key="1">
    <source>
        <dbReference type="SAM" id="Phobius"/>
    </source>
</evidence>
<gene>
    <name evidence="2" type="ORF">SY89_00405</name>
</gene>
<name>A0A0P7HSN4_9EURY</name>
<dbReference type="AlphaFoldDB" id="A0A0P7HSN4"/>
<keyword evidence="1" id="KW-0812">Transmembrane</keyword>
<dbReference type="EMBL" id="LGUC01000001">
    <property type="protein sequence ID" value="KPN29690.1"/>
    <property type="molecule type" value="Genomic_DNA"/>
</dbReference>
<comment type="caution">
    <text evidence="2">The sequence shown here is derived from an EMBL/GenBank/DDBJ whole genome shotgun (WGS) entry which is preliminary data.</text>
</comment>
<accession>A0A0P7HSN4</accession>
<dbReference type="Proteomes" id="UP000050535">
    <property type="component" value="Unassembled WGS sequence"/>
</dbReference>
<keyword evidence="3" id="KW-1185">Reference proteome</keyword>